<evidence type="ECO:0000313" key="1">
    <source>
        <dbReference type="EMBL" id="KAF9930686.1"/>
    </source>
</evidence>
<reference evidence="1" key="1">
    <citation type="journal article" date="2020" name="Fungal Divers.">
        <title>Resolving the Mortierellaceae phylogeny through synthesis of multi-gene phylogenetics and phylogenomics.</title>
        <authorList>
            <person name="Vandepol N."/>
            <person name="Liber J."/>
            <person name="Desiro A."/>
            <person name="Na H."/>
            <person name="Kennedy M."/>
            <person name="Barry K."/>
            <person name="Grigoriev I.V."/>
            <person name="Miller A.N."/>
            <person name="O'Donnell K."/>
            <person name="Stajich J.E."/>
            <person name="Bonito G."/>
        </authorList>
    </citation>
    <scope>NUCLEOTIDE SEQUENCE</scope>
    <source>
        <strain evidence="1">MES-2147</strain>
    </source>
</reference>
<comment type="caution">
    <text evidence="1">The sequence shown here is derived from an EMBL/GenBank/DDBJ whole genome shotgun (WGS) entry which is preliminary data.</text>
</comment>
<keyword evidence="2" id="KW-1185">Reference proteome</keyword>
<proteinExistence type="predicted"/>
<dbReference type="InterPro" id="IPR039802">
    <property type="entry name" value="MTMR14"/>
</dbReference>
<gene>
    <name evidence="1" type="primary">MTMR14</name>
    <name evidence="1" type="ORF">BGZ65_005206</name>
</gene>
<protein>
    <submittedName>
        <fullName evidence="1">Myotubularin- protein 14</fullName>
    </submittedName>
</protein>
<dbReference type="PANTHER" id="PTHR13524:SF2">
    <property type="entry name" value="MYOTUBULARIN-RELATED PROTEIN 14"/>
    <property type="match status" value="1"/>
</dbReference>
<sequence length="228" mass="26305">MAHSLIEAANQSFDLDESGMSFHDIRTELDMIHPSQTLQQKHGQQHILPFPFRIPRPEKKDNVVINEYMAPSSTTRDHKAIRELIPSILDKDKVNDARELSKQFEKSHFARVRARFVVPCILVRGKNICRSATLSNEVEVIMHSVISDLNQKRKMFLFGSGEKSTDKDDRESSLEKQRMEDIELLRQLGVTYINDLMVENRKVNGWWMVDGGCGWVLDVDMQLGEHDD</sequence>
<accession>A0A9P6LSD8</accession>
<dbReference type="Proteomes" id="UP000749646">
    <property type="component" value="Unassembled WGS sequence"/>
</dbReference>
<organism evidence="1 2">
    <name type="scientific">Modicella reniformis</name>
    <dbReference type="NCBI Taxonomy" id="1440133"/>
    <lineage>
        <taxon>Eukaryota</taxon>
        <taxon>Fungi</taxon>
        <taxon>Fungi incertae sedis</taxon>
        <taxon>Mucoromycota</taxon>
        <taxon>Mortierellomycotina</taxon>
        <taxon>Mortierellomycetes</taxon>
        <taxon>Mortierellales</taxon>
        <taxon>Mortierellaceae</taxon>
        <taxon>Modicella</taxon>
    </lineage>
</organism>
<dbReference type="EMBL" id="JAAAHW010010099">
    <property type="protein sequence ID" value="KAF9930686.1"/>
    <property type="molecule type" value="Genomic_DNA"/>
</dbReference>
<dbReference type="AlphaFoldDB" id="A0A9P6LSD8"/>
<dbReference type="OrthoDB" id="2408718at2759"/>
<name>A0A9P6LSD8_9FUNG</name>
<dbReference type="GO" id="GO:0004438">
    <property type="term" value="F:phosphatidylinositol-3-phosphate phosphatase activity"/>
    <property type="evidence" value="ECO:0007669"/>
    <property type="project" value="InterPro"/>
</dbReference>
<evidence type="ECO:0000313" key="2">
    <source>
        <dbReference type="Proteomes" id="UP000749646"/>
    </source>
</evidence>
<dbReference type="PANTHER" id="PTHR13524">
    <property type="entry name" value="MYOTUBULARIN-RELATED"/>
    <property type="match status" value="1"/>
</dbReference>